<dbReference type="GO" id="GO:0006012">
    <property type="term" value="P:galactose metabolic process"/>
    <property type="evidence" value="ECO:0007669"/>
    <property type="project" value="InterPro"/>
</dbReference>
<evidence type="ECO:0000256" key="1">
    <source>
        <dbReference type="ARBA" id="ARBA00006566"/>
    </source>
</evidence>
<evidence type="ECO:0000256" key="3">
    <source>
        <dbReference type="ARBA" id="ARBA00022741"/>
    </source>
</evidence>
<protein>
    <recommendedName>
        <fullName evidence="11">Galactokinase</fullName>
    </recommendedName>
</protein>
<evidence type="ECO:0000256" key="4">
    <source>
        <dbReference type="ARBA" id="ARBA00022777"/>
    </source>
</evidence>
<dbReference type="InterPro" id="IPR019539">
    <property type="entry name" value="GalKase_N"/>
</dbReference>
<feature type="domain" description="Galactokinase N-terminal" evidence="8">
    <location>
        <begin position="29"/>
        <end position="76"/>
    </location>
</feature>
<evidence type="ECO:0000259" key="6">
    <source>
        <dbReference type="Pfam" id="PF00288"/>
    </source>
</evidence>
<keyword evidence="3" id="KW-0547">Nucleotide-binding</keyword>
<dbReference type="EMBL" id="PZQS01000013">
    <property type="protein sequence ID" value="PVD19510.1"/>
    <property type="molecule type" value="Genomic_DNA"/>
</dbReference>
<name>A0A2T7NEA9_POMCA</name>
<dbReference type="Gene3D" id="3.30.230.10">
    <property type="match status" value="1"/>
</dbReference>
<dbReference type="AlphaFoldDB" id="A0A2T7NEA9"/>
<evidence type="ECO:0000256" key="2">
    <source>
        <dbReference type="ARBA" id="ARBA00022679"/>
    </source>
</evidence>
<dbReference type="InterPro" id="IPR019741">
    <property type="entry name" value="Galactokinase_CS"/>
</dbReference>
<dbReference type="PRINTS" id="PR00959">
    <property type="entry name" value="MEVGALKINASE"/>
</dbReference>
<comment type="similarity">
    <text evidence="1">Belongs to the GHMP kinase family. GalK subfamily.</text>
</comment>
<dbReference type="OrthoDB" id="187738at2759"/>
<dbReference type="Pfam" id="PF10509">
    <property type="entry name" value="GalKase_gal_bdg"/>
    <property type="match status" value="1"/>
</dbReference>
<dbReference type="PROSITE" id="PS00106">
    <property type="entry name" value="GALACTOKINASE"/>
    <property type="match status" value="1"/>
</dbReference>
<dbReference type="Pfam" id="PF00288">
    <property type="entry name" value="GHMP_kinases_N"/>
    <property type="match status" value="1"/>
</dbReference>
<feature type="domain" description="GHMP kinase C-terminal" evidence="7">
    <location>
        <begin position="361"/>
        <end position="431"/>
    </location>
</feature>
<dbReference type="GO" id="GO:0005524">
    <property type="term" value="F:ATP binding"/>
    <property type="evidence" value="ECO:0007669"/>
    <property type="project" value="UniProtKB-KW"/>
</dbReference>
<dbReference type="InterPro" id="IPR014721">
    <property type="entry name" value="Ribsml_uS5_D2-typ_fold_subgr"/>
</dbReference>
<keyword evidence="10" id="KW-1185">Reference proteome</keyword>
<keyword evidence="5" id="KW-0067">ATP-binding</keyword>
<evidence type="ECO:0000313" key="10">
    <source>
        <dbReference type="Proteomes" id="UP000245119"/>
    </source>
</evidence>
<dbReference type="Gene3D" id="1.20.1440.340">
    <property type="match status" value="1"/>
</dbReference>
<dbReference type="PIRSF" id="PIRSF000530">
    <property type="entry name" value="Galactokinase"/>
    <property type="match status" value="1"/>
</dbReference>
<dbReference type="Pfam" id="PF08544">
    <property type="entry name" value="GHMP_kinases_C"/>
    <property type="match status" value="1"/>
</dbReference>
<dbReference type="InterPro" id="IPR006204">
    <property type="entry name" value="GHMP_kinase_N_dom"/>
</dbReference>
<sequence>MIKKMDDTPPPVCKIPDKEKDRYAKLQSKFKERFGHDPIIYARAPGRVNLIGEHIDYCGYAVLPMAIEQDIVFAVSTNNSKEITLVNQDPSYKEFSCSLENFTISRSDPQWYNYALCGVRGVIEHMGAGSVVGFNALVDGSVPKSAGLSSSSALVCCAALATAQVNGWTLTKKVLAEVCAKCEHYIGTEGGGMDQAISFMANHGMAKLIEFNPLRTTNILLPAGAAFIITNSLVEHNKAATSDFNIRVVECRLAAQVLAKAQGLPWRETRLLGGVQKQLGLNFDEMLSLVKETLHKEPYNKDELCQLLEVTPDELALSSLSQNTTHVTSFKLFQRATHVYSEASRVYQFRTVCEEQPTDALQRLGHLMDESHASCRDLYECSHPDLDKLVQICRDSGALGSRMTGAGWGGCGVSLVESKSIMSVLTKVRDAYYTPDPARAPLTKQALFATQPGNGAEIYNN</sequence>
<feature type="domain" description="GHMP kinase N-terminal" evidence="6">
    <location>
        <begin position="113"/>
        <end position="200"/>
    </location>
</feature>
<dbReference type="SUPFAM" id="SSF54211">
    <property type="entry name" value="Ribosomal protein S5 domain 2-like"/>
    <property type="match status" value="1"/>
</dbReference>
<keyword evidence="4" id="KW-0418">Kinase</keyword>
<dbReference type="InterPro" id="IPR006206">
    <property type="entry name" value="Mevalonate/galactokinase"/>
</dbReference>
<accession>A0A2T7NEA9</accession>
<dbReference type="STRING" id="400727.A0A2T7NEA9"/>
<evidence type="ECO:0000259" key="8">
    <source>
        <dbReference type="Pfam" id="PF10509"/>
    </source>
</evidence>
<dbReference type="FunFam" id="1.20.1440.340:FF:000001">
    <property type="entry name" value="N-acetylgalactosamine kinase isoform 2"/>
    <property type="match status" value="1"/>
</dbReference>
<dbReference type="OMA" id="GFHDTYF"/>
<dbReference type="InterPro" id="IPR013750">
    <property type="entry name" value="GHMP_kinase_C_dom"/>
</dbReference>
<dbReference type="NCBIfam" id="TIGR00131">
    <property type="entry name" value="gal_kin"/>
    <property type="match status" value="1"/>
</dbReference>
<evidence type="ECO:0000259" key="7">
    <source>
        <dbReference type="Pfam" id="PF08544"/>
    </source>
</evidence>
<keyword evidence="2" id="KW-0808">Transferase</keyword>
<dbReference type="SUPFAM" id="SSF55060">
    <property type="entry name" value="GHMP Kinase, C-terminal domain"/>
    <property type="match status" value="1"/>
</dbReference>
<dbReference type="InterPro" id="IPR036554">
    <property type="entry name" value="GHMP_kinase_C_sf"/>
</dbReference>
<reference evidence="9 10" key="1">
    <citation type="submission" date="2018-04" db="EMBL/GenBank/DDBJ databases">
        <title>The genome of golden apple snail Pomacea canaliculata provides insight into stress tolerance and invasive adaptation.</title>
        <authorList>
            <person name="Liu C."/>
            <person name="Liu B."/>
            <person name="Ren Y."/>
            <person name="Zhang Y."/>
            <person name="Wang H."/>
            <person name="Li S."/>
            <person name="Jiang F."/>
            <person name="Yin L."/>
            <person name="Zhang G."/>
            <person name="Qian W."/>
            <person name="Fan W."/>
        </authorList>
    </citation>
    <scope>NUCLEOTIDE SEQUENCE [LARGE SCALE GENOMIC DNA]</scope>
    <source>
        <strain evidence="9">SZHN2017</strain>
        <tissue evidence="9">Muscle</tissue>
    </source>
</reference>
<dbReference type="GO" id="GO:0004335">
    <property type="term" value="F:galactokinase activity"/>
    <property type="evidence" value="ECO:0007669"/>
    <property type="project" value="InterPro"/>
</dbReference>
<comment type="caution">
    <text evidence="9">The sequence shown here is derived from an EMBL/GenBank/DDBJ whole genome shotgun (WGS) entry which is preliminary data.</text>
</comment>
<organism evidence="9 10">
    <name type="scientific">Pomacea canaliculata</name>
    <name type="common">Golden apple snail</name>
    <dbReference type="NCBI Taxonomy" id="400727"/>
    <lineage>
        <taxon>Eukaryota</taxon>
        <taxon>Metazoa</taxon>
        <taxon>Spiralia</taxon>
        <taxon>Lophotrochozoa</taxon>
        <taxon>Mollusca</taxon>
        <taxon>Gastropoda</taxon>
        <taxon>Caenogastropoda</taxon>
        <taxon>Architaenioglossa</taxon>
        <taxon>Ampullarioidea</taxon>
        <taxon>Ampullariidae</taxon>
        <taxon>Pomacea</taxon>
    </lineage>
</organism>
<proteinExistence type="inferred from homology"/>
<dbReference type="PANTHER" id="PTHR10457:SF7">
    <property type="entry name" value="GALACTOKINASE-RELATED"/>
    <property type="match status" value="1"/>
</dbReference>
<dbReference type="FunFam" id="3.30.230.10:FF:000023">
    <property type="entry name" value="Putative N-acetylgalactosamine kinase"/>
    <property type="match status" value="1"/>
</dbReference>
<dbReference type="InterPro" id="IPR006203">
    <property type="entry name" value="GHMP_knse_ATP-bd_CS"/>
</dbReference>
<dbReference type="PANTHER" id="PTHR10457">
    <property type="entry name" value="MEVALONATE KINASE/GALACTOKINASE"/>
    <property type="match status" value="1"/>
</dbReference>
<dbReference type="InterPro" id="IPR000705">
    <property type="entry name" value="Galactokinase"/>
</dbReference>
<dbReference type="InterPro" id="IPR020568">
    <property type="entry name" value="Ribosomal_Su5_D2-typ_SF"/>
</dbReference>
<evidence type="ECO:0000256" key="5">
    <source>
        <dbReference type="ARBA" id="ARBA00022840"/>
    </source>
</evidence>
<gene>
    <name evidence="9" type="ORF">C0Q70_19999</name>
</gene>
<dbReference type="PROSITE" id="PS00627">
    <property type="entry name" value="GHMP_KINASES_ATP"/>
    <property type="match status" value="1"/>
</dbReference>
<dbReference type="GO" id="GO:0005829">
    <property type="term" value="C:cytosol"/>
    <property type="evidence" value="ECO:0007669"/>
    <property type="project" value="TreeGrafter"/>
</dbReference>
<dbReference type="Proteomes" id="UP000245119">
    <property type="component" value="Linkage Group LG13"/>
</dbReference>
<evidence type="ECO:0000313" key="9">
    <source>
        <dbReference type="EMBL" id="PVD19510.1"/>
    </source>
</evidence>
<dbReference type="PRINTS" id="PR00473">
    <property type="entry name" value="GALCTOKINASE"/>
</dbReference>
<dbReference type="Gene3D" id="3.30.70.3170">
    <property type="match status" value="1"/>
</dbReference>
<evidence type="ECO:0008006" key="11">
    <source>
        <dbReference type="Google" id="ProtNLM"/>
    </source>
</evidence>